<dbReference type="RefSeq" id="WP_171199700.1">
    <property type="nucleotide sequence ID" value="NZ_JABEND010000004.1"/>
</dbReference>
<feature type="region of interest" description="Disordered" evidence="2">
    <location>
        <begin position="29"/>
        <end position="149"/>
    </location>
</feature>
<comment type="caution">
    <text evidence="4">The sequence shown here is derived from an EMBL/GenBank/DDBJ whole genome shotgun (WGS) entry which is preliminary data.</text>
</comment>
<gene>
    <name evidence="4" type="ORF">HKD39_10005</name>
</gene>
<dbReference type="Gene3D" id="2.130.10.130">
    <property type="entry name" value="Integrin alpha, N-terminal"/>
    <property type="match status" value="2"/>
</dbReference>
<dbReference type="Proteomes" id="UP000562984">
    <property type="component" value="Unassembled WGS sequence"/>
</dbReference>
<dbReference type="InterPro" id="IPR013517">
    <property type="entry name" value="FG-GAP"/>
</dbReference>
<dbReference type="SUPFAM" id="SSF69318">
    <property type="entry name" value="Integrin alpha N-terminal domain"/>
    <property type="match status" value="1"/>
</dbReference>
<dbReference type="AlphaFoldDB" id="A0A849AA98"/>
<name>A0A849AA98_9ACTN</name>
<dbReference type="InterPro" id="IPR028994">
    <property type="entry name" value="Integrin_alpha_N"/>
</dbReference>
<feature type="chain" id="PRO_5032666185" description="VCBS repeat protein" evidence="3">
    <location>
        <begin position="36"/>
        <end position="819"/>
    </location>
</feature>
<evidence type="ECO:0008006" key="6">
    <source>
        <dbReference type="Google" id="ProtNLM"/>
    </source>
</evidence>
<evidence type="ECO:0000256" key="2">
    <source>
        <dbReference type="SAM" id="MobiDB-lite"/>
    </source>
</evidence>
<accession>A0A849AA98</accession>
<evidence type="ECO:0000313" key="5">
    <source>
        <dbReference type="Proteomes" id="UP000562984"/>
    </source>
</evidence>
<dbReference type="EMBL" id="JABEND010000004">
    <property type="protein sequence ID" value="NNG36041.1"/>
    <property type="molecule type" value="Genomic_DNA"/>
</dbReference>
<dbReference type="Pfam" id="PF13517">
    <property type="entry name" value="FG-GAP_3"/>
    <property type="match status" value="1"/>
</dbReference>
<evidence type="ECO:0000256" key="3">
    <source>
        <dbReference type="SAM" id="SignalP"/>
    </source>
</evidence>
<dbReference type="PANTHER" id="PTHR46580:SF2">
    <property type="entry name" value="MAM DOMAIN-CONTAINING PROTEIN"/>
    <property type="match status" value="1"/>
</dbReference>
<keyword evidence="1 3" id="KW-0732">Signal</keyword>
<reference evidence="4 5" key="1">
    <citation type="submission" date="2020-05" db="EMBL/GenBank/DDBJ databases">
        <title>Nakamurella sp. DB0629 isolated from air conditioner.</title>
        <authorList>
            <person name="Kim D.H."/>
            <person name="Kim D.-U."/>
        </authorList>
    </citation>
    <scope>NUCLEOTIDE SEQUENCE [LARGE SCALE GENOMIC DNA]</scope>
    <source>
        <strain evidence="4 5">DB0629</strain>
    </source>
</reference>
<sequence>MSHRTSIRSIARAGTAAVVVLLAAGGLAPGSPAAAAPAPPADTAASTSAATADSSGSPASSSATSSGATSSGATPSASTRAGEPTSPAPKSAAQQSAAQHSDLQQSGAAEPAQPAVPATVVQPAPTETIPGAPDPNDQPPEGARDGKPVGENTAQVLAAPAVPQAAVSADVTRRYFGSGPWAAIQNAAASRNRCTGLTATELQAMVLTTIFLESSGATSPSGAPAPMTLSRYDEWSGIKAENTNINANYGLYAFRDPNTIFKRAFWHPGIGIWQYDSAGVGAPYTAAERMDTNFLAPIVAQLMATRYCNSSQSTEAGKRYSAWADWSLSCNDPGAPQPNAAYCESIYQGLMQTGFSNVTQVSMGAAGGAQQRSCTLAGSSTVLPCWYIDPSQAQGATWWATARPLDGGVANRDTSPITPIASPFYVIKQGSTERRYWLRQDTGYSSDITGVRQLGKNARPKTNQPGSGVNWTAGAGLCDRTTFRGACDPNNPPAGVQNTPFTASASYRVSALDANGDGKGDALFYAPGTGADYLWLGKGSGQFTSVRLPAINDTYAVTVADIDGDGRDDLLFNQQSKGVLSVWRSNGNGTFSSKEYKIPPKTQVIPFRGQGGRLAQLLLYAPGTAPDAVWTWTGSSFATKRESIGTNYIVRVGDFDGNGREDILFYAPGTATDYIWFHSISGSRTIKSYVVNSNYQVQVGNFDGDRATDILWYAPGGTPDYVWFGGPNANFSQPSFAMGGSYQPVVADLPNVGRDAVYWFAPGTSPDLLSRWSSGRALSTSGIELDGTDQPTVGKFSASGGDGIIWYSPGPQPHWIWWQ</sequence>
<feature type="signal peptide" evidence="3">
    <location>
        <begin position="1"/>
        <end position="35"/>
    </location>
</feature>
<keyword evidence="5" id="KW-1185">Reference proteome</keyword>
<dbReference type="PANTHER" id="PTHR46580">
    <property type="entry name" value="SENSOR KINASE-RELATED"/>
    <property type="match status" value="1"/>
</dbReference>
<evidence type="ECO:0000256" key="1">
    <source>
        <dbReference type="ARBA" id="ARBA00022729"/>
    </source>
</evidence>
<evidence type="ECO:0000313" key="4">
    <source>
        <dbReference type="EMBL" id="NNG36041.1"/>
    </source>
</evidence>
<organism evidence="4 5">
    <name type="scientific">Nakamurella aerolata</name>
    <dbReference type="NCBI Taxonomy" id="1656892"/>
    <lineage>
        <taxon>Bacteria</taxon>
        <taxon>Bacillati</taxon>
        <taxon>Actinomycetota</taxon>
        <taxon>Actinomycetes</taxon>
        <taxon>Nakamurellales</taxon>
        <taxon>Nakamurellaceae</taxon>
        <taxon>Nakamurella</taxon>
    </lineage>
</organism>
<feature type="compositionally biased region" description="Low complexity" evidence="2">
    <location>
        <begin position="29"/>
        <end position="128"/>
    </location>
</feature>
<protein>
    <recommendedName>
        <fullName evidence="6">VCBS repeat protein</fullName>
    </recommendedName>
</protein>
<proteinExistence type="predicted"/>